<reference evidence="6 7" key="1">
    <citation type="submission" date="2021-03" db="EMBL/GenBank/DDBJ databases">
        <title>Sneathiella sp. CAU 1612 isolated from Kang Won-do.</title>
        <authorList>
            <person name="Kim W."/>
        </authorList>
    </citation>
    <scope>NUCLEOTIDE SEQUENCE [LARGE SCALE GENOMIC DNA]</scope>
    <source>
        <strain evidence="6 7">CAU 1612</strain>
    </source>
</reference>
<dbReference type="PANTHER" id="PTHR43102:SF2">
    <property type="entry name" value="GAF DOMAIN-CONTAINING PROTEIN"/>
    <property type="match status" value="1"/>
</dbReference>
<comment type="caution">
    <text evidence="6">The sequence shown here is derived from an EMBL/GenBank/DDBJ whole genome shotgun (WGS) entry which is preliminary data.</text>
</comment>
<dbReference type="InterPro" id="IPR005467">
    <property type="entry name" value="His_kinase_dom"/>
</dbReference>
<dbReference type="InterPro" id="IPR036890">
    <property type="entry name" value="HATPase_C_sf"/>
</dbReference>
<dbReference type="SUPFAM" id="SSF55874">
    <property type="entry name" value="ATPase domain of HSP90 chaperone/DNA topoisomerase II/histidine kinase"/>
    <property type="match status" value="1"/>
</dbReference>
<dbReference type="RefSeq" id="WP_207043842.1">
    <property type="nucleotide sequence ID" value="NZ_JAFLNC010000002.1"/>
</dbReference>
<dbReference type="Gene3D" id="3.30.565.10">
    <property type="entry name" value="Histidine kinase-like ATPase, C-terminal domain"/>
    <property type="match status" value="1"/>
</dbReference>
<name>A0ABS3F4P1_9PROT</name>
<dbReference type="PROSITE" id="PS50109">
    <property type="entry name" value="HIS_KIN"/>
    <property type="match status" value="1"/>
</dbReference>
<feature type="domain" description="Histidine kinase" evidence="5">
    <location>
        <begin position="222"/>
        <end position="439"/>
    </location>
</feature>
<comment type="catalytic activity">
    <reaction evidence="1">
        <text>ATP + protein L-histidine = ADP + protein N-phospho-L-histidine.</text>
        <dbReference type="EC" id="2.7.13.3"/>
    </reaction>
</comment>
<dbReference type="CDD" id="cd00075">
    <property type="entry name" value="HATPase"/>
    <property type="match status" value="1"/>
</dbReference>
<dbReference type="InterPro" id="IPR036097">
    <property type="entry name" value="HisK_dim/P_sf"/>
</dbReference>
<evidence type="ECO:0000256" key="1">
    <source>
        <dbReference type="ARBA" id="ARBA00000085"/>
    </source>
</evidence>
<feature type="coiled-coil region" evidence="4">
    <location>
        <begin position="157"/>
        <end position="191"/>
    </location>
</feature>
<evidence type="ECO:0000256" key="2">
    <source>
        <dbReference type="ARBA" id="ARBA00012438"/>
    </source>
</evidence>
<dbReference type="PRINTS" id="PR00344">
    <property type="entry name" value="BCTRLSENSOR"/>
</dbReference>
<dbReference type="InterPro" id="IPR004358">
    <property type="entry name" value="Sig_transdc_His_kin-like_C"/>
</dbReference>
<evidence type="ECO:0000313" key="7">
    <source>
        <dbReference type="Proteomes" id="UP000664761"/>
    </source>
</evidence>
<dbReference type="GO" id="GO:0016301">
    <property type="term" value="F:kinase activity"/>
    <property type="evidence" value="ECO:0007669"/>
    <property type="project" value="UniProtKB-KW"/>
</dbReference>
<dbReference type="Pfam" id="PF02518">
    <property type="entry name" value="HATPase_c"/>
    <property type="match status" value="1"/>
</dbReference>
<dbReference type="Proteomes" id="UP000664761">
    <property type="component" value="Unassembled WGS sequence"/>
</dbReference>
<dbReference type="Pfam" id="PF00512">
    <property type="entry name" value="HisKA"/>
    <property type="match status" value="1"/>
</dbReference>
<sequence>MEIANLPKNEDQRLERLRGYNILDTAQETSFDSITRIISKTIGVPISLVSLVDEHRQWFKSHYGVDVRETSRDMAFCAHAILHEEVLVVENALEDVRFHDNPLVTGDPSIRFYAGAPLITPDGFKIGTLCAIDRKPRELSDDHETLLKELASIVIDEMELRRARQEALKNNEILESKIAELMDTQERLEMQGVALVELAENEARLKSELTREIAIKDRFFSIIAHDLKSPFNSLLGFSDFLAKRADKLTPEEIVEYASMINLSSKTLFELLENLLEWGRFQMEKGDMQPVPLHLPDLVTESLSLLNSCAASKNITLSSQIPKLTVEADRNMILLVIRNLISNAIKFTPTGGRIEITADREGDMVKISVTDTGVGIPAEILEDTFAIDRKTTTPGTDGEIGTGLGLPLCKEMIELNRGSIRVESEQEKGTTFHFTLPKAA</sequence>
<evidence type="ECO:0000313" key="6">
    <source>
        <dbReference type="EMBL" id="MBO0333486.1"/>
    </source>
</evidence>
<dbReference type="InterPro" id="IPR003661">
    <property type="entry name" value="HisK_dim/P_dom"/>
</dbReference>
<proteinExistence type="predicted"/>
<dbReference type="SUPFAM" id="SSF47384">
    <property type="entry name" value="Homodimeric domain of signal transducing histidine kinase"/>
    <property type="match status" value="1"/>
</dbReference>
<dbReference type="PANTHER" id="PTHR43102">
    <property type="entry name" value="SLR1143 PROTEIN"/>
    <property type="match status" value="1"/>
</dbReference>
<keyword evidence="3" id="KW-0597">Phosphoprotein</keyword>
<dbReference type="SMART" id="SM00065">
    <property type="entry name" value="GAF"/>
    <property type="match status" value="1"/>
</dbReference>
<dbReference type="InterPro" id="IPR003594">
    <property type="entry name" value="HATPase_dom"/>
</dbReference>
<dbReference type="Gene3D" id="1.10.287.130">
    <property type="match status" value="1"/>
</dbReference>
<dbReference type="InterPro" id="IPR029016">
    <property type="entry name" value="GAF-like_dom_sf"/>
</dbReference>
<dbReference type="SUPFAM" id="SSF55781">
    <property type="entry name" value="GAF domain-like"/>
    <property type="match status" value="1"/>
</dbReference>
<dbReference type="SMART" id="SM00387">
    <property type="entry name" value="HATPase_c"/>
    <property type="match status" value="1"/>
</dbReference>
<keyword evidence="6" id="KW-0808">Transferase</keyword>
<keyword evidence="4" id="KW-0175">Coiled coil</keyword>
<keyword evidence="6" id="KW-0418">Kinase</keyword>
<organism evidence="6 7">
    <name type="scientific">Sneathiella sedimenti</name>
    <dbReference type="NCBI Taxonomy" id="2816034"/>
    <lineage>
        <taxon>Bacteria</taxon>
        <taxon>Pseudomonadati</taxon>
        <taxon>Pseudomonadota</taxon>
        <taxon>Alphaproteobacteria</taxon>
        <taxon>Sneathiellales</taxon>
        <taxon>Sneathiellaceae</taxon>
        <taxon>Sneathiella</taxon>
    </lineage>
</organism>
<dbReference type="Gene3D" id="3.30.450.40">
    <property type="match status" value="1"/>
</dbReference>
<evidence type="ECO:0000256" key="3">
    <source>
        <dbReference type="ARBA" id="ARBA00022553"/>
    </source>
</evidence>
<gene>
    <name evidence="6" type="ORF">J0X12_07670</name>
</gene>
<protein>
    <recommendedName>
        <fullName evidence="2">histidine kinase</fullName>
        <ecNumber evidence="2">2.7.13.3</ecNumber>
    </recommendedName>
</protein>
<dbReference type="EC" id="2.7.13.3" evidence="2"/>
<accession>A0ABS3F4P1</accession>
<dbReference type="Pfam" id="PF01590">
    <property type="entry name" value="GAF"/>
    <property type="match status" value="1"/>
</dbReference>
<dbReference type="SMART" id="SM00388">
    <property type="entry name" value="HisKA"/>
    <property type="match status" value="1"/>
</dbReference>
<dbReference type="CDD" id="cd00082">
    <property type="entry name" value="HisKA"/>
    <property type="match status" value="1"/>
</dbReference>
<keyword evidence="7" id="KW-1185">Reference proteome</keyword>
<evidence type="ECO:0000256" key="4">
    <source>
        <dbReference type="SAM" id="Coils"/>
    </source>
</evidence>
<dbReference type="EMBL" id="JAFLNC010000002">
    <property type="protein sequence ID" value="MBO0333486.1"/>
    <property type="molecule type" value="Genomic_DNA"/>
</dbReference>
<evidence type="ECO:0000259" key="5">
    <source>
        <dbReference type="PROSITE" id="PS50109"/>
    </source>
</evidence>
<dbReference type="InterPro" id="IPR003018">
    <property type="entry name" value="GAF"/>
</dbReference>